<keyword evidence="2" id="KW-0472">Membrane</keyword>
<reference evidence="3 4" key="1">
    <citation type="journal article" date="2014" name="PLoS Genet.">
        <title>Phylogenetically driven sequencing of extremely halophilic archaea reveals strategies for static and dynamic osmo-response.</title>
        <authorList>
            <person name="Becker E.A."/>
            <person name="Seitzer P.M."/>
            <person name="Tritt A."/>
            <person name="Larsen D."/>
            <person name="Krusor M."/>
            <person name="Yao A.I."/>
            <person name="Wu D."/>
            <person name="Madern D."/>
            <person name="Eisen J.A."/>
            <person name="Darling A.E."/>
            <person name="Facciotti M.T."/>
        </authorList>
    </citation>
    <scope>NUCLEOTIDE SEQUENCE [LARGE SCALE GENOMIC DNA]</scope>
    <source>
        <strain evidence="3 4">JCM 12890</strain>
    </source>
</reference>
<dbReference type="Proteomes" id="UP000011511">
    <property type="component" value="Unassembled WGS sequence"/>
</dbReference>
<name>L9ZHZ9_NATA2</name>
<keyword evidence="4" id="KW-1185">Reference proteome</keyword>
<organism evidence="3 4">
    <name type="scientific">Natrinema altunense (strain JCM 12890 / CGMCC 1.3731 / AJ2)</name>
    <dbReference type="NCBI Taxonomy" id="1227494"/>
    <lineage>
        <taxon>Archaea</taxon>
        <taxon>Methanobacteriati</taxon>
        <taxon>Methanobacteriota</taxon>
        <taxon>Stenosarchaea group</taxon>
        <taxon>Halobacteria</taxon>
        <taxon>Halobacteriales</taxon>
        <taxon>Natrialbaceae</taxon>
        <taxon>Natrinema</taxon>
    </lineage>
</organism>
<dbReference type="EMBL" id="AOIK01000029">
    <property type="protein sequence ID" value="ELY85979.1"/>
    <property type="molecule type" value="Genomic_DNA"/>
</dbReference>
<feature type="transmembrane region" description="Helical" evidence="2">
    <location>
        <begin position="51"/>
        <end position="68"/>
    </location>
</feature>
<feature type="transmembrane region" description="Helical" evidence="2">
    <location>
        <begin position="27"/>
        <end position="45"/>
    </location>
</feature>
<evidence type="ECO:0000313" key="4">
    <source>
        <dbReference type="Proteomes" id="UP000011511"/>
    </source>
</evidence>
<gene>
    <name evidence="3" type="ORF">C485_12278</name>
</gene>
<dbReference type="PATRIC" id="fig|1227494.3.peg.2468"/>
<feature type="transmembrane region" description="Helical" evidence="2">
    <location>
        <begin position="80"/>
        <end position="100"/>
    </location>
</feature>
<evidence type="ECO:0000256" key="1">
    <source>
        <dbReference type="SAM" id="MobiDB-lite"/>
    </source>
</evidence>
<feature type="compositionally biased region" description="Basic and acidic residues" evidence="1">
    <location>
        <begin position="163"/>
        <end position="175"/>
    </location>
</feature>
<protein>
    <submittedName>
        <fullName evidence="3">Uncharacterized protein</fullName>
    </submittedName>
</protein>
<evidence type="ECO:0000313" key="3">
    <source>
        <dbReference type="EMBL" id="ELY85979.1"/>
    </source>
</evidence>
<dbReference type="eggNOG" id="arCOG10742">
    <property type="taxonomic scope" value="Archaea"/>
</dbReference>
<feature type="region of interest" description="Disordered" evidence="1">
    <location>
        <begin position="163"/>
        <end position="191"/>
    </location>
</feature>
<accession>L9ZHZ9</accession>
<proteinExistence type="predicted"/>
<sequence length="191" mass="20722">MDGPIRSNRNRRRPETWRSGESMPRNALMGVIGLLALGALVTASLGWYRVFSYVAAVFILAVVASATVEHRGSLLAPFNGLVTVLAGAFIAGLTGIWVLWSPDVTSYTYAFGVPRPTLVYFALLWLVPAFTAIYFSLIFDRIGSEAIVDTIISEARSRQRDADLPLVPRRIDRPTSTDGSGGTADEGGEDE</sequence>
<keyword evidence="2" id="KW-1133">Transmembrane helix</keyword>
<evidence type="ECO:0000256" key="2">
    <source>
        <dbReference type="SAM" id="Phobius"/>
    </source>
</evidence>
<feature type="region of interest" description="Disordered" evidence="1">
    <location>
        <begin position="1"/>
        <end position="20"/>
    </location>
</feature>
<feature type="transmembrane region" description="Helical" evidence="2">
    <location>
        <begin position="120"/>
        <end position="139"/>
    </location>
</feature>
<keyword evidence="2" id="KW-0812">Transmembrane</keyword>
<comment type="caution">
    <text evidence="3">The sequence shown here is derived from an EMBL/GenBank/DDBJ whole genome shotgun (WGS) entry which is preliminary data.</text>
</comment>
<dbReference type="AlphaFoldDB" id="L9ZHZ9"/>